<keyword evidence="2" id="KW-1185">Reference proteome</keyword>
<reference evidence="1 2" key="1">
    <citation type="journal article" date="2022" name="Pathogens">
        <title>Staphylococcus ratti sp. nov. Isolated from a Lab Rat.</title>
        <authorList>
            <person name="Kovarovic V."/>
            <person name="Sedlacek I."/>
            <person name="Petras P."/>
            <person name="Kralova S."/>
            <person name="Maslanova I."/>
            <person name="Svec P."/>
            <person name="Neumann-Schaal M."/>
            <person name="Botka T."/>
            <person name="Gelbicova T."/>
            <person name="Stankova E."/>
            <person name="Doskar J."/>
            <person name="Pantucek R."/>
        </authorList>
    </citation>
    <scope>NUCLEOTIDE SEQUENCE [LARGE SCALE GENOMIC DNA]</scope>
    <source>
        <strain evidence="1 2">CCM 9025</strain>
    </source>
</reference>
<proteinExistence type="predicted"/>
<evidence type="ECO:0000313" key="2">
    <source>
        <dbReference type="Proteomes" id="UP001197626"/>
    </source>
</evidence>
<protein>
    <submittedName>
        <fullName evidence="1">Accessory Sec system protein Asp3</fullName>
    </submittedName>
</protein>
<dbReference type="Pfam" id="PF15432">
    <property type="entry name" value="Sec-ASP3"/>
    <property type="match status" value="1"/>
</dbReference>
<gene>
    <name evidence="1" type="primary">asp3</name>
    <name evidence="1" type="ORF">LN051_00745</name>
</gene>
<accession>A0ABY3PD60</accession>
<name>A0ABY3PD60_9STAP</name>
<organism evidence="1 2">
    <name type="scientific">Staphylococcus ratti</name>
    <dbReference type="NCBI Taxonomy" id="2892440"/>
    <lineage>
        <taxon>Bacteria</taxon>
        <taxon>Bacillati</taxon>
        <taxon>Bacillota</taxon>
        <taxon>Bacilli</taxon>
        <taxon>Bacillales</taxon>
        <taxon>Staphylococcaceae</taxon>
        <taxon>Staphylococcus</taxon>
    </lineage>
</organism>
<sequence length="284" mass="32678">MYGTHLQFNSEDTVFNNSLMPSGIVIHEWKMMTDYVSDKTIPTLPILKRGQKYQFTFDYEVEPLGSIYFKLIFKRRNGTESGVQIIQQPDIEVTYPIDAFSYELQMINAAAKHVRFRTITIQEKADTSSASDLYVSSMVNEDSAIPVANIIVVEEQPLSYDAIRLFKNVIGIENWHYDDSPILKHQLVSLKQHYQLHFIGYHHKSNEMAYKLATLLGGVAFVTHHHDAGQPEFHLREGAPTVVYMYEQDEAPAHMKMVQNMLNPSRFLKYINEEILNGGKDDEI</sequence>
<dbReference type="NCBIfam" id="TIGR03711">
    <property type="entry name" value="acc_sec_asp3"/>
    <property type="match status" value="1"/>
</dbReference>
<dbReference type="InterPro" id="IPR022259">
    <property type="entry name" value="Acessory_Sec_prot_Asp3"/>
</dbReference>
<dbReference type="RefSeq" id="WP_229292729.1">
    <property type="nucleotide sequence ID" value="NZ_CP086654.1"/>
</dbReference>
<dbReference type="Proteomes" id="UP001197626">
    <property type="component" value="Chromosome"/>
</dbReference>
<dbReference type="EMBL" id="CP086654">
    <property type="protein sequence ID" value="UEX90233.1"/>
    <property type="molecule type" value="Genomic_DNA"/>
</dbReference>
<evidence type="ECO:0000313" key="1">
    <source>
        <dbReference type="EMBL" id="UEX90233.1"/>
    </source>
</evidence>